<dbReference type="AlphaFoldDB" id="A0A9P8MNM6"/>
<dbReference type="Gene3D" id="4.10.1000.30">
    <property type="match status" value="1"/>
</dbReference>
<sequence>MPVEIVLNTPLADALSTAIQPKLVEVGWGSGGSDDAALAEYIILMLVNGKTQQQIAAELAGELLGLPLDDPVVIDFSRWLFEQIDLLGAQMTSGESAGGEATTDPPQDAALSGDMDTDMNASETSELKAPTGPRSMRNGNARGGRDKRLLGHMHKAMDRSGDNVLHRTRGNDRINTLGRAPPTGPRTGPGRLPRHNNNRAANVQAGLAAGGPQGLGWMMHGPQPNQMELMAMLEQQNQMMFQLSQQLMQGGGPNGGHGQQQRGKSLFDRVSEPHHKNNFRKGQNHHQGKANAEGTTTEEGPADGADVEMSGSRRDGPNPEETVCRFNLNCTNKDCKFAHQSPAAPLGVSVDVSDTCSYGVACKNRKCVARHPSPATKLAHQSEQACKFFPNCQNLHCPFKHPSKPLCRNGPDCSTSDCPFTHVKTKCRYNPCLNPKCVFTHDAGQQGGFRDKVWTADFTGEHVSERKFVDDKAAVEQVKPDEEMKMEKAAAQSEMIG</sequence>
<evidence type="ECO:0000313" key="11">
    <source>
        <dbReference type="Proteomes" id="UP000824596"/>
    </source>
</evidence>
<accession>A0A9P8MNM6</accession>
<evidence type="ECO:0000259" key="9">
    <source>
        <dbReference type="Pfam" id="PF22683"/>
    </source>
</evidence>
<dbReference type="PANTHER" id="PTHR14738">
    <property type="entry name" value="ZINC FINGER CCCH DOMAIN-CONTAINING PROTEIN 14"/>
    <property type="match status" value="1"/>
</dbReference>
<comment type="caution">
    <text evidence="10">The sequence shown here is derived from an EMBL/GenBank/DDBJ whole genome shotgun (WGS) entry which is preliminary data.</text>
</comment>
<keyword evidence="6" id="KW-0862">Zinc</keyword>
<keyword evidence="11" id="KW-1185">Reference proteome</keyword>
<comment type="similarity">
    <text evidence="2">Belongs to the ZC3H14 family.</text>
</comment>
<name>A0A9P8MNM6_9HYPO</name>
<dbReference type="GO" id="GO:0008143">
    <property type="term" value="F:poly(A) binding"/>
    <property type="evidence" value="ECO:0007669"/>
    <property type="project" value="InterPro"/>
</dbReference>
<evidence type="ECO:0000256" key="3">
    <source>
        <dbReference type="ARBA" id="ARBA00022723"/>
    </source>
</evidence>
<dbReference type="Proteomes" id="UP000824596">
    <property type="component" value="Unassembled WGS sequence"/>
</dbReference>
<dbReference type="GO" id="GO:0005634">
    <property type="term" value="C:nucleus"/>
    <property type="evidence" value="ECO:0007669"/>
    <property type="project" value="UniProtKB-SubCell"/>
</dbReference>
<keyword evidence="7" id="KW-0539">Nucleus</keyword>
<dbReference type="Gene3D" id="1.10.340.40">
    <property type="entry name" value="Nuclear abundant poly(A) RNA-bind protein 2, N-terminal domain"/>
    <property type="match status" value="1"/>
</dbReference>
<comment type="subcellular location">
    <subcellularLocation>
        <location evidence="1">Nucleus</location>
    </subcellularLocation>
</comment>
<keyword evidence="4" id="KW-0677">Repeat</keyword>
<feature type="compositionally biased region" description="Basic and acidic residues" evidence="8">
    <location>
        <begin position="162"/>
        <end position="172"/>
    </location>
</feature>
<evidence type="ECO:0000256" key="1">
    <source>
        <dbReference type="ARBA" id="ARBA00004123"/>
    </source>
</evidence>
<dbReference type="GO" id="GO:0005737">
    <property type="term" value="C:cytoplasm"/>
    <property type="evidence" value="ECO:0007669"/>
    <property type="project" value="TreeGrafter"/>
</dbReference>
<dbReference type="GeneID" id="68360601"/>
<evidence type="ECO:0000256" key="2">
    <source>
        <dbReference type="ARBA" id="ARBA00008423"/>
    </source>
</evidence>
<protein>
    <submittedName>
        <fullName evidence="10">Nuclear polyadenylated rna-binding protein</fullName>
    </submittedName>
</protein>
<feature type="compositionally biased region" description="Basic residues" evidence="8">
    <location>
        <begin position="276"/>
        <end position="288"/>
    </location>
</feature>
<keyword evidence="3" id="KW-0479">Metal-binding</keyword>
<dbReference type="OrthoDB" id="438553at2759"/>
<evidence type="ECO:0000256" key="4">
    <source>
        <dbReference type="ARBA" id="ARBA00022737"/>
    </source>
</evidence>
<feature type="compositionally biased region" description="Low complexity" evidence="8">
    <location>
        <begin position="176"/>
        <end position="191"/>
    </location>
</feature>
<dbReference type="InterPro" id="IPR040366">
    <property type="entry name" value="Nab2/ZC3H14"/>
</dbReference>
<dbReference type="FunFam" id="1.10.340.40:FF:000001">
    <property type="entry name" value="Nuclear polyadenylated RNA-binding protein nab2"/>
    <property type="match status" value="1"/>
</dbReference>
<dbReference type="RefSeq" id="XP_044714840.1">
    <property type="nucleotide sequence ID" value="XM_044869943.1"/>
</dbReference>
<dbReference type="GO" id="GO:0008270">
    <property type="term" value="F:zinc ion binding"/>
    <property type="evidence" value="ECO:0007669"/>
    <property type="project" value="UniProtKB-KW"/>
</dbReference>
<feature type="domain" description="Nab2-like CCCH zinc finger" evidence="9">
    <location>
        <begin position="427"/>
        <end position="446"/>
    </location>
</feature>
<dbReference type="FunFam" id="4.10.1000.40:FF:000002">
    <property type="entry name" value="Nuclear polyadenylated RNA-binding protein Nab2"/>
    <property type="match status" value="1"/>
</dbReference>
<dbReference type="InterPro" id="IPR043094">
    <property type="entry name" value="Nab2/ZC3H14_N_sf"/>
</dbReference>
<keyword evidence="5" id="KW-0863">Zinc-finger</keyword>
<feature type="region of interest" description="Disordered" evidence="8">
    <location>
        <begin position="162"/>
        <end position="197"/>
    </location>
</feature>
<dbReference type="EMBL" id="JAIZPD010000021">
    <property type="protein sequence ID" value="KAH0957326.1"/>
    <property type="molecule type" value="Genomic_DNA"/>
</dbReference>
<dbReference type="InterPro" id="IPR055046">
    <property type="entry name" value="Nab2-like_Znf-CCCH"/>
</dbReference>
<evidence type="ECO:0000256" key="6">
    <source>
        <dbReference type="ARBA" id="ARBA00022833"/>
    </source>
</evidence>
<evidence type="ECO:0000256" key="5">
    <source>
        <dbReference type="ARBA" id="ARBA00022771"/>
    </source>
</evidence>
<reference evidence="10" key="1">
    <citation type="submission" date="2021-09" db="EMBL/GenBank/DDBJ databases">
        <title>A high-quality genome of the endoparasitic fungus Hirsutella rhossiliensis with a comparison of Hirsutella genomes reveals transposable elements contributing to genome size variation.</title>
        <authorList>
            <person name="Lin R."/>
            <person name="Jiao Y."/>
            <person name="Sun X."/>
            <person name="Ling J."/>
            <person name="Xie B."/>
            <person name="Cheng X."/>
        </authorList>
    </citation>
    <scope>NUCLEOTIDE SEQUENCE</scope>
    <source>
        <strain evidence="10">HR02</strain>
    </source>
</reference>
<dbReference type="PANTHER" id="PTHR14738:SF29">
    <property type="entry name" value="ZINC FINGER CCCH DOMAIN-CONTAINING PROTEIN 14"/>
    <property type="match status" value="1"/>
</dbReference>
<evidence type="ECO:0000256" key="7">
    <source>
        <dbReference type="ARBA" id="ARBA00023242"/>
    </source>
</evidence>
<evidence type="ECO:0000256" key="8">
    <source>
        <dbReference type="SAM" id="MobiDB-lite"/>
    </source>
</evidence>
<dbReference type="GO" id="GO:0043488">
    <property type="term" value="P:regulation of mRNA stability"/>
    <property type="evidence" value="ECO:0007669"/>
    <property type="project" value="InterPro"/>
</dbReference>
<dbReference type="Pfam" id="PF14608">
    <property type="entry name" value="zf-CCCH_2"/>
    <property type="match status" value="3"/>
</dbReference>
<organism evidence="10 11">
    <name type="scientific">Hirsutella rhossiliensis</name>
    <dbReference type="NCBI Taxonomy" id="111463"/>
    <lineage>
        <taxon>Eukaryota</taxon>
        <taxon>Fungi</taxon>
        <taxon>Dikarya</taxon>
        <taxon>Ascomycota</taxon>
        <taxon>Pezizomycotina</taxon>
        <taxon>Sordariomycetes</taxon>
        <taxon>Hypocreomycetidae</taxon>
        <taxon>Hypocreales</taxon>
        <taxon>Ophiocordycipitaceae</taxon>
        <taxon>Hirsutella</taxon>
    </lineage>
</organism>
<feature type="region of interest" description="Disordered" evidence="8">
    <location>
        <begin position="274"/>
        <end position="319"/>
    </location>
</feature>
<dbReference type="Pfam" id="PF22683">
    <property type="entry name" value="Nab2-like_zf-CCCH"/>
    <property type="match status" value="1"/>
</dbReference>
<gene>
    <name evidence="10" type="ORF">HRG_11473</name>
</gene>
<evidence type="ECO:0000313" key="10">
    <source>
        <dbReference type="EMBL" id="KAH0957326.1"/>
    </source>
</evidence>
<dbReference type="Gene3D" id="4.10.1000.40">
    <property type="match status" value="1"/>
</dbReference>
<proteinExistence type="inferred from homology"/>
<feature type="region of interest" description="Disordered" evidence="8">
    <location>
        <begin position="93"/>
        <end position="146"/>
    </location>
</feature>